<dbReference type="Gene3D" id="3.30.70.100">
    <property type="match status" value="1"/>
</dbReference>
<dbReference type="AlphaFoldDB" id="A0A2C8F8S1"/>
<dbReference type="Gene3D" id="2.30.30.60">
    <property type="match status" value="1"/>
</dbReference>
<feature type="domain" description="Mechanosensitive ion channel MscS C-terminal" evidence="9">
    <location>
        <begin position="327"/>
        <end position="410"/>
    </location>
</feature>
<reference evidence="11" key="1">
    <citation type="submission" date="2017-09" db="EMBL/GenBank/DDBJ databases">
        <authorList>
            <person name="Regsiter A."/>
            <person name="William W."/>
        </authorList>
    </citation>
    <scope>NUCLEOTIDE SEQUENCE [LARGE SCALE GENOMIC DNA]</scope>
    <source>
        <strain evidence="11">500-1</strain>
    </source>
</reference>
<keyword evidence="3" id="KW-1003">Cell membrane</keyword>
<feature type="transmembrane region" description="Helical" evidence="7">
    <location>
        <begin position="66"/>
        <end position="90"/>
    </location>
</feature>
<dbReference type="InterPro" id="IPR052702">
    <property type="entry name" value="MscS-like_channel"/>
</dbReference>
<dbReference type="Pfam" id="PF00924">
    <property type="entry name" value="MS_channel_2nd"/>
    <property type="match status" value="1"/>
</dbReference>
<name>A0A2C8F8S1_9BACT</name>
<comment type="subcellular location">
    <subcellularLocation>
        <location evidence="1">Cell membrane</location>
        <topology evidence="1">Multi-pass membrane protein</topology>
    </subcellularLocation>
</comment>
<feature type="transmembrane region" description="Helical" evidence="7">
    <location>
        <begin position="172"/>
        <end position="194"/>
    </location>
</feature>
<dbReference type="GO" id="GO:0008381">
    <property type="term" value="F:mechanosensitive monoatomic ion channel activity"/>
    <property type="evidence" value="ECO:0007669"/>
    <property type="project" value="UniProtKB-ARBA"/>
</dbReference>
<keyword evidence="4 7" id="KW-0812">Transmembrane</keyword>
<evidence type="ECO:0000256" key="7">
    <source>
        <dbReference type="SAM" id="Phobius"/>
    </source>
</evidence>
<dbReference type="PANTHER" id="PTHR30347">
    <property type="entry name" value="POTASSIUM CHANNEL RELATED"/>
    <property type="match status" value="1"/>
</dbReference>
<evidence type="ECO:0000256" key="3">
    <source>
        <dbReference type="ARBA" id="ARBA00022475"/>
    </source>
</evidence>
<evidence type="ECO:0000259" key="9">
    <source>
        <dbReference type="Pfam" id="PF21082"/>
    </source>
</evidence>
<dbReference type="InterPro" id="IPR006685">
    <property type="entry name" value="MscS_channel_2nd"/>
</dbReference>
<gene>
    <name evidence="10" type="ORF">DPRO_1650</name>
</gene>
<feature type="transmembrane region" description="Helical" evidence="7">
    <location>
        <begin position="128"/>
        <end position="152"/>
    </location>
</feature>
<feature type="transmembrane region" description="Helical" evidence="7">
    <location>
        <begin position="26"/>
        <end position="46"/>
    </location>
</feature>
<keyword evidence="11" id="KW-1185">Reference proteome</keyword>
<dbReference type="InterPro" id="IPR023408">
    <property type="entry name" value="MscS_beta-dom_sf"/>
</dbReference>
<evidence type="ECO:0000313" key="11">
    <source>
        <dbReference type="Proteomes" id="UP000219215"/>
    </source>
</evidence>
<accession>A0A2C8F8S1</accession>
<feature type="transmembrane region" description="Helical" evidence="7">
    <location>
        <begin position="215"/>
        <end position="238"/>
    </location>
</feature>
<evidence type="ECO:0000256" key="5">
    <source>
        <dbReference type="ARBA" id="ARBA00022989"/>
    </source>
</evidence>
<dbReference type="InterPro" id="IPR011066">
    <property type="entry name" value="MscS_channel_C_sf"/>
</dbReference>
<evidence type="ECO:0000256" key="1">
    <source>
        <dbReference type="ARBA" id="ARBA00004651"/>
    </source>
</evidence>
<keyword evidence="6 7" id="KW-0472">Membrane</keyword>
<organism evidence="10 11">
    <name type="scientific">Pseudodesulfovibrio profundus</name>
    <dbReference type="NCBI Taxonomy" id="57320"/>
    <lineage>
        <taxon>Bacteria</taxon>
        <taxon>Pseudomonadati</taxon>
        <taxon>Thermodesulfobacteriota</taxon>
        <taxon>Desulfovibrionia</taxon>
        <taxon>Desulfovibrionales</taxon>
        <taxon>Desulfovibrionaceae</taxon>
    </lineage>
</organism>
<evidence type="ECO:0000259" key="8">
    <source>
        <dbReference type="Pfam" id="PF00924"/>
    </source>
</evidence>
<dbReference type="Pfam" id="PF21082">
    <property type="entry name" value="MS_channel_3rd"/>
    <property type="match status" value="1"/>
</dbReference>
<evidence type="ECO:0000256" key="6">
    <source>
        <dbReference type="ARBA" id="ARBA00023136"/>
    </source>
</evidence>
<dbReference type="InterPro" id="IPR010920">
    <property type="entry name" value="LSM_dom_sf"/>
</dbReference>
<dbReference type="InterPro" id="IPR011014">
    <property type="entry name" value="MscS_channel_TM-2"/>
</dbReference>
<dbReference type="RefSeq" id="WP_097011585.1">
    <property type="nucleotide sequence ID" value="NZ_LT907975.1"/>
</dbReference>
<dbReference type="InterPro" id="IPR049278">
    <property type="entry name" value="MS_channel_C"/>
</dbReference>
<comment type="similarity">
    <text evidence="2">Belongs to the MscS (TC 1.A.23) family.</text>
</comment>
<dbReference type="Proteomes" id="UP000219215">
    <property type="component" value="Chromosome DPRO"/>
</dbReference>
<evidence type="ECO:0000256" key="4">
    <source>
        <dbReference type="ARBA" id="ARBA00022692"/>
    </source>
</evidence>
<evidence type="ECO:0000313" key="10">
    <source>
        <dbReference type="EMBL" id="SOB58549.1"/>
    </source>
</evidence>
<dbReference type="SUPFAM" id="SSF82861">
    <property type="entry name" value="Mechanosensitive channel protein MscS (YggB), transmembrane region"/>
    <property type="match status" value="1"/>
</dbReference>
<feature type="domain" description="Mechanosensitive ion channel MscS" evidence="8">
    <location>
        <begin position="252"/>
        <end position="318"/>
    </location>
</feature>
<dbReference type="OrthoDB" id="9799209at2"/>
<dbReference type="Gene3D" id="1.10.287.1260">
    <property type="match status" value="1"/>
</dbReference>
<proteinExistence type="inferred from homology"/>
<feature type="transmembrane region" description="Helical" evidence="7">
    <location>
        <begin position="244"/>
        <end position="265"/>
    </location>
</feature>
<sequence>MEQTVQSILQFLLDWLHTNVLTMTTAAQWVCVGISFVLTALIWRGFERRLYEAIDRRETSDIFRSVLRAVVDVGNVLAFIVLLQICAAVFESLEHVPWVLNAASDLAVAWIIIRLLTSFIPNRFMARVVELTVWIVAALSIFGLLTPITGFLEGISFSIGENSYNALGIIKGLALAAVFLQAASVAAQFAVARIEKTEGLTRSLQVLLAKAIKMLLFTAAILFAMSSVGIDLTSLAIFSSALGVGIGFGLKTIFSNYVAGIILLMDNSIKPGDTIEVSGVYGVVGNMHARYASVLTRSGKEYLIPNELLITGEVVNWTFSDSNVRLEIPVGVAYESDVPKALELMKEAAKDVPRVLRNPAPVAWLMGFGDSSVDLELRVWIADAESGVASVRSGVLLNVWNLFHEHGIAIPFPQRDVLLKQDSSLAVHLETPEQTITEGPPENSKE</sequence>
<protein>
    <submittedName>
        <fullName evidence="10">Transporter, small conductance mechanosensitive ion channel (MscS) family protein</fullName>
    </submittedName>
</protein>
<evidence type="ECO:0000256" key="2">
    <source>
        <dbReference type="ARBA" id="ARBA00008017"/>
    </source>
</evidence>
<dbReference type="PANTHER" id="PTHR30347:SF1">
    <property type="entry name" value="MECHANOSENSITIVE CHANNEL MSCK"/>
    <property type="match status" value="1"/>
</dbReference>
<keyword evidence="5 7" id="KW-1133">Transmembrane helix</keyword>
<dbReference type="SUPFAM" id="SSF82689">
    <property type="entry name" value="Mechanosensitive channel protein MscS (YggB), C-terminal domain"/>
    <property type="match status" value="1"/>
</dbReference>
<feature type="transmembrane region" description="Helical" evidence="7">
    <location>
        <begin position="96"/>
        <end position="116"/>
    </location>
</feature>
<dbReference type="KEGG" id="pprf:DPRO_1650"/>
<dbReference type="SUPFAM" id="SSF50182">
    <property type="entry name" value="Sm-like ribonucleoproteins"/>
    <property type="match status" value="1"/>
</dbReference>
<dbReference type="GO" id="GO:0005886">
    <property type="term" value="C:plasma membrane"/>
    <property type="evidence" value="ECO:0007669"/>
    <property type="project" value="UniProtKB-SubCell"/>
</dbReference>
<dbReference type="EMBL" id="LT907975">
    <property type="protein sequence ID" value="SOB58549.1"/>
    <property type="molecule type" value="Genomic_DNA"/>
</dbReference>